<dbReference type="Gene3D" id="3.40.420.10">
    <property type="entry name" value="Ricin (A subunit), domain 1"/>
    <property type="match status" value="1"/>
</dbReference>
<dbReference type="GO" id="GO:0006952">
    <property type="term" value="P:defense response"/>
    <property type="evidence" value="ECO:0007669"/>
    <property type="project" value="UniProtKB-KW"/>
</dbReference>
<dbReference type="SUPFAM" id="SSF56371">
    <property type="entry name" value="Ribosome inactivating proteins (RIP)"/>
    <property type="match status" value="1"/>
</dbReference>
<dbReference type="PRINTS" id="PR00396">
    <property type="entry name" value="SHIGARICIN"/>
</dbReference>
<dbReference type="GO" id="GO:0030598">
    <property type="term" value="F:rRNA N-glycosylase activity"/>
    <property type="evidence" value="ECO:0007669"/>
    <property type="project" value="UniProtKB-EC"/>
</dbReference>
<evidence type="ECO:0000256" key="1">
    <source>
        <dbReference type="RuleBase" id="RU004915"/>
    </source>
</evidence>
<evidence type="ECO:0000313" key="3">
    <source>
        <dbReference type="EMBL" id="AAC49780.1"/>
    </source>
</evidence>
<dbReference type="InterPro" id="IPR017989">
    <property type="entry name" value="Ribosome_inactivat_1/2"/>
</dbReference>
<feature type="signal peptide" evidence="2">
    <location>
        <begin position="1"/>
        <end position="23"/>
    </location>
</feature>
<comment type="similarity">
    <text evidence="1">Belongs to the ribosome-inactivating protein family.</text>
</comment>
<dbReference type="InterPro" id="IPR001574">
    <property type="entry name" value="Ribosome_inactivat_prot"/>
</dbReference>
<dbReference type="GO" id="GO:0090729">
    <property type="term" value="F:toxin activity"/>
    <property type="evidence" value="ECO:0007669"/>
    <property type="project" value="UniProtKB-KW"/>
</dbReference>
<reference evidence="3" key="2">
    <citation type="journal article" date="1997" name="Biochem. J.">
        <title>Type 1 ribosome-inactivating proteins are the most abundant proteins in iris (Iris hollandica var. Professor Blaauw) bulbs: characterization and molecular cloning.</title>
        <authorList>
            <person name="Van Damme E.J."/>
            <person name="Barre A."/>
            <person name="Barbieri L."/>
            <person name="Valbonesi P."/>
            <person name="Rouge P."/>
            <person name="Van Leuven F."/>
            <person name="Stirpe F."/>
            <person name="Peumans W.J."/>
        </authorList>
    </citation>
    <scope>NUCLEOTIDE SEQUENCE</scope>
    <source>
        <tissue evidence="3">Shoot</tissue>
    </source>
</reference>
<accession>O04356</accession>
<dbReference type="GO" id="GO:0017148">
    <property type="term" value="P:negative regulation of translation"/>
    <property type="evidence" value="ECO:0007669"/>
    <property type="project" value="UniProtKB-KW"/>
</dbReference>
<keyword evidence="2" id="KW-0732">Signal</keyword>
<evidence type="ECO:0000256" key="2">
    <source>
        <dbReference type="SAM" id="SignalP"/>
    </source>
</evidence>
<keyword evidence="1" id="KW-0652">Protein synthesis inhibitor</keyword>
<keyword evidence="1" id="KW-0800">Toxin</keyword>
<sequence>MKTWLILAVTCILWATIAGPVASIETVQFRVTGTTRQTYSAFLQTLRTRLSSGSSVHDIPLLPAQSGSQQDLLLVQLFDWDNTPITLVLNRVNAYLVAYQAKNRYYLLSDTPANPQLYGSNPHRLSFTGSYIALQNVAKTSRENIDLGINPLATAITTLHNWAPPTVETSVARSLIVLIQLVSETARFRAIEQRVTSSIIDAVTPIRYDSFRPGVGIIDLQTNWQTLSTEVQRAEQGIFLQPVKLQVSPQQTVVIGDVEKARTFCGLALLLRWRPSQASLSSHDFAWRDLNIRSMLHMGA</sequence>
<dbReference type="Gene3D" id="4.10.470.10">
    <property type="entry name" value="Ricin (A Subunit), domain 2"/>
    <property type="match status" value="1"/>
</dbReference>
<dbReference type="PANTHER" id="PTHR33453">
    <property type="match status" value="1"/>
</dbReference>
<proteinExistence type="evidence at transcript level"/>
<dbReference type="InterPro" id="IPR036041">
    <property type="entry name" value="Ribosome-inact_prot_sf"/>
</dbReference>
<dbReference type="EC" id="3.2.2.22" evidence="1"/>
<feature type="chain" id="PRO_5004156870" description="rRNA N-glycosylase" evidence="2">
    <location>
        <begin position="24"/>
        <end position="300"/>
    </location>
</feature>
<keyword evidence="1" id="KW-0611">Plant defense</keyword>
<dbReference type="PANTHER" id="PTHR33453:SF34">
    <property type="entry name" value="RIBOSOME-INACTIVATING PROTEIN"/>
    <property type="match status" value="1"/>
</dbReference>
<protein>
    <recommendedName>
        <fullName evidence="1">rRNA N-glycosylase</fullName>
        <ecNumber evidence="1">3.2.2.22</ecNumber>
    </recommendedName>
</protein>
<dbReference type="InterPro" id="IPR016139">
    <property type="entry name" value="Ribosome_inactivat_prot_sub2"/>
</dbReference>
<reference evidence="3" key="1">
    <citation type="submission" date="1996-11" db="EMBL/GenBank/DDBJ databases">
        <authorList>
            <person name="Van Damme E.J.M."/>
        </authorList>
    </citation>
    <scope>NUCLEOTIDE SEQUENCE</scope>
    <source>
        <tissue evidence="3">Shoot</tissue>
    </source>
</reference>
<name>O04356_IRIHO</name>
<dbReference type="AlphaFoldDB" id="O04356"/>
<comment type="catalytic activity">
    <reaction evidence="1">
        <text>Endohydrolysis of the N-glycosidic bond at one specific adenosine on the 28S rRNA.</text>
        <dbReference type="EC" id="3.2.2.22"/>
    </reaction>
</comment>
<dbReference type="EMBL" id="U78039">
    <property type="protein sequence ID" value="AAC49780.1"/>
    <property type="molecule type" value="mRNA"/>
</dbReference>
<organism evidence="3">
    <name type="scientific">Iris hollandica</name>
    <name type="common">Dutch iris</name>
    <name type="synonym">Iris tingitana x Iris xiphium</name>
    <dbReference type="NCBI Taxonomy" id="35876"/>
    <lineage>
        <taxon>Eukaryota</taxon>
        <taxon>Viridiplantae</taxon>
        <taxon>Streptophyta</taxon>
        <taxon>Embryophyta</taxon>
        <taxon>Tracheophyta</taxon>
        <taxon>Spermatophyta</taxon>
        <taxon>Magnoliopsida</taxon>
        <taxon>Liliopsida</taxon>
        <taxon>Asparagales</taxon>
        <taxon>Iridaceae</taxon>
        <taxon>Iridoideae</taxon>
        <taxon>Irideae</taxon>
        <taxon>Iris</taxon>
    </lineage>
</organism>
<keyword evidence="1" id="KW-0378">Hydrolase</keyword>
<dbReference type="InterPro" id="IPR016138">
    <property type="entry name" value="Ribosome_inactivat_prot_sub1"/>
</dbReference>
<dbReference type="Pfam" id="PF00161">
    <property type="entry name" value="RIP"/>
    <property type="match status" value="1"/>
</dbReference>